<keyword evidence="3" id="KW-1185">Reference proteome</keyword>
<evidence type="ECO:0000256" key="1">
    <source>
        <dbReference type="SAM" id="MobiDB-lite"/>
    </source>
</evidence>
<sequence length="286" mass="29775">MAPDDAASRGTDRRVPDAETAERTAAGRTTDRRAAGTAVDRDGNGLSRADLAWAQRLTAQAEAWFRAHPEAVPSAEPSSSPSPSPTPSPTAEAPPEAAAPEPDEPAVTKTPGATKPAVVDEPVAPEPAAPAPEPPVEQPPAEAPPEPAPAPPDYRAEAEAFLDTLPGGATATIEWGDPNGHLGGVWIPGSETIILNAARLDGRLERTKDVLRHEIGHVHQNRAMAAAGVSLADFEARLDALFDGQGIERSADAIALLLGAGSVRYSSSFTDAQYDAARTLLQDRIP</sequence>
<name>D1BRK3_XYLCX</name>
<feature type="compositionally biased region" description="Low complexity" evidence="1">
    <location>
        <begin position="70"/>
        <end position="79"/>
    </location>
</feature>
<feature type="compositionally biased region" description="Basic and acidic residues" evidence="1">
    <location>
        <begin position="1"/>
        <end position="22"/>
    </location>
</feature>
<feature type="region of interest" description="Disordered" evidence="1">
    <location>
        <begin position="1"/>
        <end position="47"/>
    </location>
</feature>
<feature type="region of interest" description="Disordered" evidence="1">
    <location>
        <begin position="64"/>
        <end position="153"/>
    </location>
</feature>
<dbReference type="EMBL" id="CP001821">
    <property type="protein sequence ID" value="ACZ32269.1"/>
    <property type="molecule type" value="Genomic_DNA"/>
</dbReference>
<dbReference type="PRINTS" id="PR01217">
    <property type="entry name" value="PRICHEXTENSN"/>
</dbReference>
<reference evidence="3" key="1">
    <citation type="submission" date="2009-11" db="EMBL/GenBank/DDBJ databases">
        <title>The complete chromosome of Xylanimonas cellulosilytica DSM 15894.</title>
        <authorList>
            <consortium name="US DOE Joint Genome Institute (JGI-PGF)"/>
            <person name="Lucas S."/>
            <person name="Copeland A."/>
            <person name="Lapidus A."/>
            <person name="Glavina del Rio T."/>
            <person name="Dalin E."/>
            <person name="Tice H."/>
            <person name="Bruce D."/>
            <person name="Goodwin L."/>
            <person name="Pitluck S."/>
            <person name="Kyrpides N."/>
            <person name="Mavromatis K."/>
            <person name="Ivanova N."/>
            <person name="Mikhailova N."/>
            <person name="Foster B."/>
            <person name="Clum A."/>
            <person name="Brettin T."/>
            <person name="Detter J.C."/>
            <person name="Han C."/>
            <person name="Larimer F."/>
            <person name="Land M."/>
            <person name="Hauser L."/>
            <person name="Markowitz V."/>
            <person name="Cheng J.F."/>
            <person name="Hugenholtz P."/>
            <person name="Woyke T."/>
            <person name="Wu D."/>
            <person name="Gehrich-Schroeter G."/>
            <person name="Schneider S."/>
            <person name="Pukall S.R."/>
            <person name="Klenk H.P."/>
            <person name="Eisen J.A."/>
        </authorList>
    </citation>
    <scope>NUCLEOTIDE SEQUENCE [LARGE SCALE GENOMIC DNA]</scope>
    <source>
        <strain evidence="3">DSM 15894 / CECT 5975 / LMG 20990 / XIL07</strain>
    </source>
</reference>
<dbReference type="HOGENOM" id="CLU_973042_0_0_11"/>
<dbReference type="AlphaFoldDB" id="D1BRK3"/>
<dbReference type="KEGG" id="xce:Xcel_3269"/>
<evidence type="ECO:0000313" key="3">
    <source>
        <dbReference type="Proteomes" id="UP000002255"/>
    </source>
</evidence>
<feature type="compositionally biased region" description="Basic and acidic residues" evidence="1">
    <location>
        <begin position="29"/>
        <end position="43"/>
    </location>
</feature>
<feature type="compositionally biased region" description="Pro residues" evidence="1">
    <location>
        <begin position="124"/>
        <end position="152"/>
    </location>
</feature>
<accession>D1BRK3</accession>
<gene>
    <name evidence="2" type="ordered locus">Xcel_3269</name>
</gene>
<proteinExistence type="predicted"/>
<feature type="compositionally biased region" description="Low complexity" evidence="1">
    <location>
        <begin position="89"/>
        <end position="100"/>
    </location>
</feature>
<protein>
    <submittedName>
        <fullName evidence="2">Uncharacterized protein</fullName>
    </submittedName>
</protein>
<reference evidence="2 3" key="2">
    <citation type="journal article" date="2010" name="Stand. Genomic Sci.">
        <title>Complete genome sequence of Xylanimonas cellulosilytica type strain (XIL07).</title>
        <authorList>
            <person name="Foster B."/>
            <person name="Pukall R."/>
            <person name="Abt B."/>
            <person name="Nolan M."/>
            <person name="Glavina Del Rio T."/>
            <person name="Chen F."/>
            <person name="Lucas S."/>
            <person name="Tice H."/>
            <person name="Pitluck S."/>
            <person name="Cheng J.-F."/>
            <person name="Chertkov O."/>
            <person name="Brettin T."/>
            <person name="Han C."/>
            <person name="Detter J.C."/>
            <person name="Bruce D."/>
            <person name="Goodwin L."/>
            <person name="Ivanova N."/>
            <person name="Mavromatis K."/>
            <person name="Pati A."/>
            <person name="Mikhailova N."/>
            <person name="Chen A."/>
            <person name="Palaniappan K."/>
            <person name="Land M."/>
            <person name="Hauser L."/>
            <person name="Chang Y.-J."/>
            <person name="Jeffries C.D."/>
            <person name="Chain P."/>
            <person name="Rohde M."/>
            <person name="Goeker M."/>
            <person name="Bristow J."/>
            <person name="Eisen J.A."/>
            <person name="Markowitz V."/>
            <person name="Hugenholtz P."/>
            <person name="Kyrpides N.C."/>
            <person name="Klenk H.-P."/>
            <person name="Lapidus A."/>
        </authorList>
    </citation>
    <scope>NUCLEOTIDE SEQUENCE [LARGE SCALE GENOMIC DNA]</scope>
    <source>
        <strain evidence="3">DSM 15894 / CECT 5975 / LMG 20990 / XIL07</strain>
    </source>
</reference>
<organism evidence="2 3">
    <name type="scientific">Xylanimonas cellulosilytica (strain DSM 15894 / JCM 12276 / CECT 5975 / KCTC 9989 / LMG 20990 / NBRC 107835 / XIL07)</name>
    <dbReference type="NCBI Taxonomy" id="446471"/>
    <lineage>
        <taxon>Bacteria</taxon>
        <taxon>Bacillati</taxon>
        <taxon>Actinomycetota</taxon>
        <taxon>Actinomycetes</taxon>
        <taxon>Micrococcales</taxon>
        <taxon>Promicromonosporaceae</taxon>
        <taxon>Xylanimonas</taxon>
    </lineage>
</organism>
<evidence type="ECO:0000313" key="2">
    <source>
        <dbReference type="EMBL" id="ACZ32269.1"/>
    </source>
</evidence>
<dbReference type="eggNOG" id="ENOG50347YE">
    <property type="taxonomic scope" value="Bacteria"/>
</dbReference>
<dbReference type="Proteomes" id="UP000002255">
    <property type="component" value="Chromosome"/>
</dbReference>